<dbReference type="Proteomes" id="UP000467841">
    <property type="component" value="Unassembled WGS sequence"/>
</dbReference>
<organism evidence="1 2">
    <name type="scientific">Microthlaspi erraticum</name>
    <dbReference type="NCBI Taxonomy" id="1685480"/>
    <lineage>
        <taxon>Eukaryota</taxon>
        <taxon>Viridiplantae</taxon>
        <taxon>Streptophyta</taxon>
        <taxon>Embryophyta</taxon>
        <taxon>Tracheophyta</taxon>
        <taxon>Spermatophyta</taxon>
        <taxon>Magnoliopsida</taxon>
        <taxon>eudicotyledons</taxon>
        <taxon>Gunneridae</taxon>
        <taxon>Pentapetalae</taxon>
        <taxon>rosids</taxon>
        <taxon>malvids</taxon>
        <taxon>Brassicales</taxon>
        <taxon>Brassicaceae</taxon>
        <taxon>Coluteocarpeae</taxon>
        <taxon>Microthlaspi</taxon>
    </lineage>
</organism>
<sequence>MSTGSVCSLDRDRVFGTWIGNQSMVTVLSKERQSHAYWEGRIGEDLEPTGREMRVQIRERSYAPGMDREAIQSGQPRLTESQKATFELYLFSGDGNRVQDRMICPLGIKRSDLTGEHALGKAYARKWLLAKRFGREQGAESETLRPRLRKTGSECFTELAESFGVNKKKTLFH</sequence>
<protein>
    <submittedName>
        <fullName evidence="1">Uncharacterized protein</fullName>
    </submittedName>
</protein>
<keyword evidence="2" id="KW-1185">Reference proteome</keyword>
<proteinExistence type="predicted"/>
<accession>A0A6D2IY73</accession>
<gene>
    <name evidence="1" type="ORF">MERR_LOCUS19728</name>
</gene>
<dbReference type="AlphaFoldDB" id="A0A6D2IY73"/>
<evidence type="ECO:0000313" key="2">
    <source>
        <dbReference type="Proteomes" id="UP000467841"/>
    </source>
</evidence>
<evidence type="ECO:0000313" key="1">
    <source>
        <dbReference type="EMBL" id="CAA7032493.1"/>
    </source>
</evidence>
<name>A0A6D2IY73_9BRAS</name>
<reference evidence="1" key="1">
    <citation type="submission" date="2020-01" db="EMBL/GenBank/DDBJ databases">
        <authorList>
            <person name="Mishra B."/>
        </authorList>
    </citation>
    <scope>NUCLEOTIDE SEQUENCE [LARGE SCALE GENOMIC DNA]</scope>
</reference>
<comment type="caution">
    <text evidence="1">The sequence shown here is derived from an EMBL/GenBank/DDBJ whole genome shotgun (WGS) entry which is preliminary data.</text>
</comment>
<dbReference type="EMBL" id="CACVBM020001121">
    <property type="protein sequence ID" value="CAA7032493.1"/>
    <property type="molecule type" value="Genomic_DNA"/>
</dbReference>